<accession>A0ABT9NHY4</accession>
<dbReference type="PANTHER" id="PTHR30627">
    <property type="entry name" value="PEPTIDOGLYCAN D,D-TRANSPEPTIDASE"/>
    <property type="match status" value="1"/>
</dbReference>
<proteinExistence type="inferred from homology"/>
<keyword evidence="4" id="KW-1133">Transmembrane helix</keyword>
<keyword evidence="4" id="KW-0812">Transmembrane</keyword>
<name>A0ABT9NHY4_9ACTO</name>
<organism evidence="7 8">
    <name type="scientific">Trueperella bonasi</name>
    <dbReference type="NCBI Taxonomy" id="312286"/>
    <lineage>
        <taxon>Bacteria</taxon>
        <taxon>Bacillati</taxon>
        <taxon>Actinomycetota</taxon>
        <taxon>Actinomycetes</taxon>
        <taxon>Actinomycetales</taxon>
        <taxon>Actinomycetaceae</taxon>
        <taxon>Trueperella</taxon>
    </lineage>
</organism>
<dbReference type="RefSeq" id="WP_307683189.1">
    <property type="nucleotide sequence ID" value="NZ_JAUSQX010000001.1"/>
</dbReference>
<dbReference type="Gene3D" id="3.40.710.10">
    <property type="entry name" value="DD-peptidase/beta-lactamase superfamily"/>
    <property type="match status" value="1"/>
</dbReference>
<evidence type="ECO:0000259" key="5">
    <source>
        <dbReference type="Pfam" id="PF00905"/>
    </source>
</evidence>
<evidence type="ECO:0000313" key="7">
    <source>
        <dbReference type="EMBL" id="MDP9807009.1"/>
    </source>
</evidence>
<dbReference type="InterPro" id="IPR005311">
    <property type="entry name" value="PBP_dimer"/>
</dbReference>
<dbReference type="PANTHER" id="PTHR30627:SF1">
    <property type="entry name" value="PEPTIDOGLYCAN D,D-TRANSPEPTIDASE FTSI"/>
    <property type="match status" value="1"/>
</dbReference>
<feature type="transmembrane region" description="Helical" evidence="4">
    <location>
        <begin position="39"/>
        <end position="59"/>
    </location>
</feature>
<evidence type="ECO:0000256" key="1">
    <source>
        <dbReference type="ARBA" id="ARBA00004370"/>
    </source>
</evidence>
<dbReference type="InterPro" id="IPR001460">
    <property type="entry name" value="PCN-bd_Tpept"/>
</dbReference>
<evidence type="ECO:0000256" key="4">
    <source>
        <dbReference type="SAM" id="Phobius"/>
    </source>
</evidence>
<evidence type="ECO:0000256" key="3">
    <source>
        <dbReference type="ARBA" id="ARBA00023136"/>
    </source>
</evidence>
<keyword evidence="7" id="KW-0131">Cell cycle</keyword>
<dbReference type="EMBL" id="JAUSQX010000001">
    <property type="protein sequence ID" value="MDP9807009.1"/>
    <property type="molecule type" value="Genomic_DNA"/>
</dbReference>
<protein>
    <submittedName>
        <fullName evidence="7">Cell division protein FtsI (Penicillin-binding protein 3)</fullName>
    </submittedName>
</protein>
<keyword evidence="8" id="KW-1185">Reference proteome</keyword>
<dbReference type="SUPFAM" id="SSF56601">
    <property type="entry name" value="beta-lactamase/transpeptidase-like"/>
    <property type="match status" value="1"/>
</dbReference>
<dbReference type="Pfam" id="PF03717">
    <property type="entry name" value="PBP_dimer"/>
    <property type="match status" value="1"/>
</dbReference>
<comment type="caution">
    <text evidence="7">The sequence shown here is derived from an EMBL/GenBank/DDBJ whole genome shotgun (WGS) entry which is preliminary data.</text>
</comment>
<comment type="subcellular location">
    <subcellularLocation>
        <location evidence="1">Membrane</location>
    </subcellularLocation>
</comment>
<dbReference type="GO" id="GO:0051301">
    <property type="term" value="P:cell division"/>
    <property type="evidence" value="ECO:0007669"/>
    <property type="project" value="UniProtKB-KW"/>
</dbReference>
<dbReference type="SUPFAM" id="SSF56519">
    <property type="entry name" value="Penicillin binding protein dimerisation domain"/>
    <property type="match status" value="1"/>
</dbReference>
<sequence length="632" mass="67364">MAKSQDQQVGDALRSSLRRGLGSGKGSDARARHTTRRRLNSVAVLILFAAILLSVRLVYLQVVQADTLSETAREFRSRSYPIEAKRGDIYDANGAVLATSLERYNVRVDQTEIVDYVSRDEDGKIDGAGAAAAARELAPLVGIDQAELGGLLMGGPKKSQWQLVVSDISPDEWREINSLGIRGIYPERFMQRQYPNGNAAGTVLGYLGETEDSTTPTGRSGIEQSFEQVLAGTPGLVQFEVGPSGTVFPNSQRHETPAVDGGDVHLTIDRDLQRATQDALDGVVSGSGAEWGTAIVIEVGSGRVLALADSNSPDPANLSATDPRHWNSRAVSAIVEPGSTGKVITYATALNEGAVEPLDLFHVSTPMKMPNGEVIRDNDPHPAENLTVAGTLAKSYNTGLVQIGDLVPDETRYQYLQDFGIGQKTGIELPGEQSGTLHPVESWGPRGRYTTMFGQAWSATTLQLAQMMSVVANDGVYIPLHIVDGVESLDGEFTPTTVGESRQVLTAETADEMMEMMQAVTDPYSTGWRARVDGYNVAGKTGTAQVPDASGALTKRAGTFVGAIPAEDPQIVFASIVYNAGGAGYGGDTAAVVFAQTAEFAMRQQKIPPSTEPLVRLPWSETELIEGVPGAS</sequence>
<keyword evidence="7" id="KW-0132">Cell division</keyword>
<dbReference type="Gene3D" id="3.30.450.330">
    <property type="match status" value="1"/>
</dbReference>
<feature type="domain" description="Penicillin-binding protein dimerisation" evidence="6">
    <location>
        <begin position="82"/>
        <end position="250"/>
    </location>
</feature>
<dbReference type="Pfam" id="PF00905">
    <property type="entry name" value="Transpeptidase"/>
    <property type="match status" value="1"/>
</dbReference>
<feature type="domain" description="Penicillin-binding protein transpeptidase" evidence="5">
    <location>
        <begin position="292"/>
        <end position="597"/>
    </location>
</feature>
<evidence type="ECO:0000256" key="2">
    <source>
        <dbReference type="ARBA" id="ARBA00007171"/>
    </source>
</evidence>
<dbReference type="Gene3D" id="3.90.1310.10">
    <property type="entry name" value="Penicillin-binding protein 2a (Domain 2)"/>
    <property type="match status" value="1"/>
</dbReference>
<evidence type="ECO:0000259" key="6">
    <source>
        <dbReference type="Pfam" id="PF03717"/>
    </source>
</evidence>
<comment type="similarity">
    <text evidence="2">Belongs to the transpeptidase family.</text>
</comment>
<keyword evidence="3 4" id="KW-0472">Membrane</keyword>
<gene>
    <name evidence="7" type="ORF">J2S70_001591</name>
</gene>
<reference evidence="7 8" key="1">
    <citation type="submission" date="2023-07" db="EMBL/GenBank/DDBJ databases">
        <title>Sequencing the genomes of 1000 actinobacteria strains.</title>
        <authorList>
            <person name="Klenk H.-P."/>
        </authorList>
    </citation>
    <scope>NUCLEOTIDE SEQUENCE [LARGE SCALE GENOMIC DNA]</scope>
    <source>
        <strain evidence="7 8">DSM 17163</strain>
    </source>
</reference>
<dbReference type="Proteomes" id="UP001243212">
    <property type="component" value="Unassembled WGS sequence"/>
</dbReference>
<dbReference type="InterPro" id="IPR036138">
    <property type="entry name" value="PBP_dimer_sf"/>
</dbReference>
<dbReference type="InterPro" id="IPR050515">
    <property type="entry name" value="Beta-lactam/transpept"/>
</dbReference>
<dbReference type="InterPro" id="IPR012338">
    <property type="entry name" value="Beta-lactam/transpept-like"/>
</dbReference>
<evidence type="ECO:0000313" key="8">
    <source>
        <dbReference type="Proteomes" id="UP001243212"/>
    </source>
</evidence>